<evidence type="ECO:0000256" key="2">
    <source>
        <dbReference type="ARBA" id="ARBA00007357"/>
    </source>
</evidence>
<proteinExistence type="inferred from homology"/>
<feature type="domain" description="Peptidase M13 N-terminal" evidence="10">
    <location>
        <begin position="112"/>
        <end position="502"/>
    </location>
</feature>
<dbReference type="SUPFAM" id="SSF55486">
    <property type="entry name" value="Metalloproteases ('zincins'), catalytic domain"/>
    <property type="match status" value="1"/>
</dbReference>
<protein>
    <recommendedName>
        <fullName evidence="13">Endothelin-converting enzyme 1</fullName>
    </recommendedName>
</protein>
<organism evidence="11 12">
    <name type="scientific">Magallana gigas</name>
    <name type="common">Pacific oyster</name>
    <name type="synonym">Crassostrea gigas</name>
    <dbReference type="NCBI Taxonomy" id="29159"/>
    <lineage>
        <taxon>Eukaryota</taxon>
        <taxon>Metazoa</taxon>
        <taxon>Spiralia</taxon>
        <taxon>Lophotrochozoa</taxon>
        <taxon>Mollusca</taxon>
        <taxon>Bivalvia</taxon>
        <taxon>Autobranchia</taxon>
        <taxon>Pteriomorphia</taxon>
        <taxon>Ostreida</taxon>
        <taxon>Ostreoidea</taxon>
        <taxon>Ostreidae</taxon>
        <taxon>Magallana</taxon>
    </lineage>
</organism>
<dbReference type="InterPro" id="IPR042089">
    <property type="entry name" value="Peptidase_M13_dom_2"/>
</dbReference>
<dbReference type="GO" id="GO:0004222">
    <property type="term" value="F:metalloendopeptidase activity"/>
    <property type="evidence" value="ECO:0007669"/>
    <property type="project" value="InterPro"/>
</dbReference>
<dbReference type="GO" id="GO:0005886">
    <property type="term" value="C:plasma membrane"/>
    <property type="evidence" value="ECO:0007669"/>
    <property type="project" value="TreeGrafter"/>
</dbReference>
<dbReference type="Proteomes" id="UP000005408">
    <property type="component" value="Unassembled WGS sequence"/>
</dbReference>
<dbReference type="PRINTS" id="PR00786">
    <property type="entry name" value="NEPRILYSIN"/>
</dbReference>
<dbReference type="Gene3D" id="3.40.390.10">
    <property type="entry name" value="Collagenase (Catalytic Domain)"/>
    <property type="match status" value="1"/>
</dbReference>
<dbReference type="PANTHER" id="PTHR11733">
    <property type="entry name" value="ZINC METALLOPROTEASE FAMILY M13 NEPRILYSIN-RELATED"/>
    <property type="match status" value="1"/>
</dbReference>
<dbReference type="GO" id="GO:0046872">
    <property type="term" value="F:metal ion binding"/>
    <property type="evidence" value="ECO:0007669"/>
    <property type="project" value="UniProtKB-KW"/>
</dbReference>
<feature type="transmembrane region" description="Helical" evidence="8">
    <location>
        <begin position="36"/>
        <end position="59"/>
    </location>
</feature>
<dbReference type="CDD" id="cd08662">
    <property type="entry name" value="M13"/>
    <property type="match status" value="1"/>
</dbReference>
<accession>A0A8W8JZP4</accession>
<evidence type="ECO:0000313" key="11">
    <source>
        <dbReference type="EnsemblMetazoa" id="G21017.1:cds"/>
    </source>
</evidence>
<dbReference type="InterPro" id="IPR018497">
    <property type="entry name" value="Peptidase_M13_C"/>
</dbReference>
<evidence type="ECO:0000256" key="5">
    <source>
        <dbReference type="ARBA" id="ARBA00022801"/>
    </source>
</evidence>
<dbReference type="Gene3D" id="1.10.1380.10">
    <property type="entry name" value="Neutral endopeptidase , domain2"/>
    <property type="match status" value="1"/>
</dbReference>
<dbReference type="OrthoDB" id="6475849at2759"/>
<evidence type="ECO:0000256" key="6">
    <source>
        <dbReference type="ARBA" id="ARBA00022833"/>
    </source>
</evidence>
<keyword evidence="8" id="KW-0812">Transmembrane</keyword>
<comment type="cofactor">
    <cofactor evidence="1">
        <name>Zn(2+)</name>
        <dbReference type="ChEBI" id="CHEBI:29105"/>
    </cofactor>
</comment>
<dbReference type="InterPro" id="IPR000718">
    <property type="entry name" value="Peptidase_M13"/>
</dbReference>
<dbReference type="OMA" id="ARIMTNV"/>
<keyword evidence="8" id="KW-1133">Transmembrane helix</keyword>
<evidence type="ECO:0000256" key="1">
    <source>
        <dbReference type="ARBA" id="ARBA00001947"/>
    </source>
</evidence>
<dbReference type="Pfam" id="PF01431">
    <property type="entry name" value="Peptidase_M13"/>
    <property type="match status" value="1"/>
</dbReference>
<evidence type="ECO:0000256" key="7">
    <source>
        <dbReference type="ARBA" id="ARBA00023049"/>
    </source>
</evidence>
<evidence type="ECO:0000259" key="9">
    <source>
        <dbReference type="Pfam" id="PF01431"/>
    </source>
</evidence>
<dbReference type="GO" id="GO:0016485">
    <property type="term" value="P:protein processing"/>
    <property type="evidence" value="ECO:0007669"/>
    <property type="project" value="TreeGrafter"/>
</dbReference>
<evidence type="ECO:0000256" key="3">
    <source>
        <dbReference type="ARBA" id="ARBA00022670"/>
    </source>
</evidence>
<dbReference type="InterPro" id="IPR008753">
    <property type="entry name" value="Peptidase_M13_N"/>
</dbReference>
<feature type="domain" description="Peptidase M13 C-terminal" evidence="9">
    <location>
        <begin position="563"/>
        <end position="768"/>
    </location>
</feature>
<evidence type="ECO:0000313" key="12">
    <source>
        <dbReference type="Proteomes" id="UP000005408"/>
    </source>
</evidence>
<reference evidence="11" key="1">
    <citation type="submission" date="2022-08" db="UniProtKB">
        <authorList>
            <consortium name="EnsemblMetazoa"/>
        </authorList>
    </citation>
    <scope>IDENTIFICATION</scope>
    <source>
        <strain evidence="11">05x7-T-G4-1.051#20</strain>
    </source>
</reference>
<evidence type="ECO:0008006" key="13">
    <source>
        <dbReference type="Google" id="ProtNLM"/>
    </source>
</evidence>
<evidence type="ECO:0000259" key="10">
    <source>
        <dbReference type="Pfam" id="PF05649"/>
    </source>
</evidence>
<dbReference type="PROSITE" id="PS51885">
    <property type="entry name" value="NEPRILYSIN"/>
    <property type="match status" value="1"/>
</dbReference>
<keyword evidence="7" id="KW-0482">Metalloprotease</keyword>
<dbReference type="EnsemblMetazoa" id="G21017.1">
    <property type="protein sequence ID" value="G21017.1:cds"/>
    <property type="gene ID" value="G21017"/>
</dbReference>
<comment type="similarity">
    <text evidence="2">Belongs to the peptidase M13 family.</text>
</comment>
<dbReference type="AlphaFoldDB" id="A0A8W8JZP4"/>
<keyword evidence="6" id="KW-0862">Zinc</keyword>
<keyword evidence="3" id="KW-0645">Protease</keyword>
<sequence length="771" mass="88075">MSSSKENLADLYMTISENDVHASFKGKREQTKWNKIYCILILALASIIAVSIAITVVVVRNNEGNDDKTDWETNNVQLHNALPATTRDVCNSPDCVEAASGLLDSIDPKADPCNNFFQFACGMWRKKQVIPEEMSITSVFYHVEDSVNVILKYILEKEIEDGDIEAVKKAKKLYKSCLNLDAIEKDNFTSANRMIHELGGWPVLRPDWKEDTFNLIDLLSKTNLHTNNPPLIYMYVHDDSTNPTRNTLYIDQPQLGLPDREYFLRGRNDRKLVAYEKYAQEIAIIFGADAIAAFNDIKDIVDFEIEIANATMRADERHDDEKLYHKMTIGELQNRYPNFRWLPYFEATLGGVDLNISVDSSTTVINRNPDYMERIVNKLNTRSKRTVQNYVIWLTLKMMSDALPLRVRDAYGSYRETLIGSAVQPPRWQTCVGVVNSHMGSAVGKHFAQEAFDSQAKYKADEMIENLRSAMKDLLQKNEWMDTETIVKAIEKADKMQSGIGYSAKIKNDTFLNEKYKGHEFNETNYFDNVLLYSKLETKDNLQELPKPVDRSKWMMPPATVDAYYSPTKNQIMFPAGILQPPCYKNGYPQYLNYGGMGFVIGHEITHGFDDQGRQYDGAGNLKQWWSNASIINFKKRAECMVSQYSNYTVKEAGKKLNGKLTLGENIADNGGLKESWLAYERWLRSSRKGKPEPFLPGLDYTPKQLFFLSAAHVWCGLVRPEEAARRILTDGHSNYEARVNGPLQNNLEFSKAFNCPVGSYMNPKDKCIIW</sequence>
<dbReference type="Pfam" id="PF05649">
    <property type="entry name" value="Peptidase_M13_N"/>
    <property type="match status" value="1"/>
</dbReference>
<keyword evidence="8" id="KW-0472">Membrane</keyword>
<name>A0A8W8JZP4_MAGGI</name>
<keyword evidence="12" id="KW-1185">Reference proteome</keyword>
<evidence type="ECO:0000256" key="8">
    <source>
        <dbReference type="SAM" id="Phobius"/>
    </source>
</evidence>
<keyword evidence="4" id="KW-0479">Metal-binding</keyword>
<dbReference type="InterPro" id="IPR024079">
    <property type="entry name" value="MetalloPept_cat_dom_sf"/>
</dbReference>
<dbReference type="PANTHER" id="PTHR11733:SF167">
    <property type="entry name" value="FI17812P1-RELATED"/>
    <property type="match status" value="1"/>
</dbReference>
<keyword evidence="5" id="KW-0378">Hydrolase</keyword>
<evidence type="ECO:0000256" key="4">
    <source>
        <dbReference type="ARBA" id="ARBA00022723"/>
    </source>
</evidence>